<evidence type="ECO:0000313" key="4">
    <source>
        <dbReference type="Proteomes" id="UP000292235"/>
    </source>
</evidence>
<dbReference type="InterPro" id="IPR050300">
    <property type="entry name" value="GDXG_lipolytic_enzyme"/>
</dbReference>
<keyword evidence="1 3" id="KW-0378">Hydrolase</keyword>
<reference evidence="3 4" key="1">
    <citation type="submission" date="2019-02" db="EMBL/GenBank/DDBJ databases">
        <authorList>
            <person name="Khodamoradi S."/>
            <person name="Hahnke R.L."/>
            <person name="Kaempfer P."/>
            <person name="Schumann P."/>
            <person name="Rohde M."/>
            <person name="Steinert M."/>
            <person name="Luzhetskyy A."/>
            <person name="Wink J."/>
            <person name="Ruckert C."/>
        </authorList>
    </citation>
    <scope>NUCLEOTIDE SEQUENCE [LARGE SCALE GENOMIC DNA]</scope>
    <source>
        <strain evidence="3 4">M2</strain>
    </source>
</reference>
<feature type="domain" description="Alpha/beta hydrolase fold-3" evidence="2">
    <location>
        <begin position="66"/>
        <end position="267"/>
    </location>
</feature>
<dbReference type="EC" id="3.1.1.83" evidence="3"/>
<evidence type="ECO:0000256" key="1">
    <source>
        <dbReference type="ARBA" id="ARBA00022801"/>
    </source>
</evidence>
<dbReference type="EMBL" id="CP036455">
    <property type="protein sequence ID" value="QBI54124.1"/>
    <property type="molecule type" value="Genomic_DNA"/>
</dbReference>
<keyword evidence="4" id="KW-1185">Reference proteome</keyword>
<dbReference type="PANTHER" id="PTHR48081:SF8">
    <property type="entry name" value="ALPHA_BETA HYDROLASE FOLD-3 DOMAIN-CONTAINING PROTEIN-RELATED"/>
    <property type="match status" value="1"/>
</dbReference>
<protein>
    <submittedName>
        <fullName evidence="3">Monoterpene epsilon-lactone hydrolase</fullName>
        <ecNumber evidence="3">3.1.1.83</ecNumber>
    </submittedName>
</protein>
<dbReference type="GO" id="GO:0016787">
    <property type="term" value="F:hydrolase activity"/>
    <property type="evidence" value="ECO:0007669"/>
    <property type="project" value="UniProtKB-KW"/>
</dbReference>
<evidence type="ECO:0000259" key="2">
    <source>
        <dbReference type="Pfam" id="PF07859"/>
    </source>
</evidence>
<dbReference type="Proteomes" id="UP000292235">
    <property type="component" value="Chromosome"/>
</dbReference>
<dbReference type="InterPro" id="IPR013094">
    <property type="entry name" value="AB_hydrolase_3"/>
</dbReference>
<evidence type="ECO:0000313" key="3">
    <source>
        <dbReference type="EMBL" id="QBI54124.1"/>
    </source>
</evidence>
<dbReference type="Pfam" id="PF07859">
    <property type="entry name" value="Abhydrolase_3"/>
    <property type="match status" value="1"/>
</dbReference>
<name>A0A4P6Q5G1_9ACTN</name>
<sequence>MDLDRIPADPGTEAALAAYMARVSGPGTPPELPGDADLAPALPGTGGLPGVWVSAQGAAPATDGVVMFVHGGGFADRRPRLVDLVAHRFSRAAALPVFAVHYRLAPHAPYPAPLEDVLAAYRGILASGVPAERVVVLGESSGGALALSALLALRDSGTPPPACAITFSAVTDMTVSGPSAAANAATDPGVDRTLLTRLVGGYLGGARPDRAPQSPLHGSLHGLPPLLMGVGGAEVLLDDTLRFAEKAAAAGSGVAVDVYEAMPHAFHIAVLDDTSPTGARVLRRAAGWIALRLDEAARGPGAAGSRG</sequence>
<gene>
    <name evidence="3" type="primary">mlhB</name>
    <name evidence="3" type="ORF">EKD16_11705</name>
</gene>
<proteinExistence type="predicted"/>
<dbReference type="RefSeq" id="WP_242677345.1">
    <property type="nucleotide sequence ID" value="NZ_CP036455.1"/>
</dbReference>
<dbReference type="SUPFAM" id="SSF53474">
    <property type="entry name" value="alpha/beta-Hydrolases"/>
    <property type="match status" value="1"/>
</dbReference>
<dbReference type="InterPro" id="IPR029058">
    <property type="entry name" value="AB_hydrolase_fold"/>
</dbReference>
<dbReference type="Gene3D" id="3.40.50.1820">
    <property type="entry name" value="alpha/beta hydrolase"/>
    <property type="match status" value="1"/>
</dbReference>
<dbReference type="AlphaFoldDB" id="A0A4P6Q5G1"/>
<organism evidence="3 4">
    <name type="scientific">Streptomonospora litoralis</name>
    <dbReference type="NCBI Taxonomy" id="2498135"/>
    <lineage>
        <taxon>Bacteria</taxon>
        <taxon>Bacillati</taxon>
        <taxon>Actinomycetota</taxon>
        <taxon>Actinomycetes</taxon>
        <taxon>Streptosporangiales</taxon>
        <taxon>Nocardiopsidaceae</taxon>
        <taxon>Streptomonospora</taxon>
    </lineage>
</organism>
<accession>A0A4P6Q5G1</accession>
<dbReference type="PANTHER" id="PTHR48081">
    <property type="entry name" value="AB HYDROLASE SUPERFAMILY PROTEIN C4A8.06C"/>
    <property type="match status" value="1"/>
</dbReference>
<dbReference type="KEGG" id="strr:EKD16_11705"/>